<evidence type="ECO:0000259" key="3">
    <source>
        <dbReference type="PROSITE" id="PS50158"/>
    </source>
</evidence>
<feature type="non-terminal residue" evidence="4">
    <location>
        <position position="1"/>
    </location>
</feature>
<keyword evidence="1" id="KW-0863">Zinc-finger</keyword>
<keyword evidence="5" id="KW-1185">Reference proteome</keyword>
<evidence type="ECO:0000256" key="2">
    <source>
        <dbReference type="SAM" id="MobiDB-lite"/>
    </source>
</evidence>
<organism evidence="4 5">
    <name type="scientific">Prorocentrum cordatum</name>
    <dbReference type="NCBI Taxonomy" id="2364126"/>
    <lineage>
        <taxon>Eukaryota</taxon>
        <taxon>Sar</taxon>
        <taxon>Alveolata</taxon>
        <taxon>Dinophyceae</taxon>
        <taxon>Prorocentrales</taxon>
        <taxon>Prorocentraceae</taxon>
        <taxon>Prorocentrum</taxon>
    </lineage>
</organism>
<dbReference type="PROSITE" id="PS50158">
    <property type="entry name" value="ZF_CCHC"/>
    <property type="match status" value="1"/>
</dbReference>
<evidence type="ECO:0000256" key="1">
    <source>
        <dbReference type="PROSITE-ProRule" id="PRU00047"/>
    </source>
</evidence>
<dbReference type="Gene3D" id="4.10.60.10">
    <property type="entry name" value="Zinc finger, CCHC-type"/>
    <property type="match status" value="1"/>
</dbReference>
<feature type="compositionally biased region" description="Low complexity" evidence="2">
    <location>
        <begin position="34"/>
        <end position="53"/>
    </location>
</feature>
<protein>
    <recommendedName>
        <fullName evidence="3">CCHC-type domain-containing protein</fullName>
    </recommendedName>
</protein>
<dbReference type="EMBL" id="CAUYUJ010005934">
    <property type="protein sequence ID" value="CAK0815508.1"/>
    <property type="molecule type" value="Genomic_DNA"/>
</dbReference>
<keyword evidence="1" id="KW-0479">Metal-binding</keyword>
<proteinExistence type="predicted"/>
<sequence>DVPATGDGTVWVPIARPVEPPVPHGLLRGGGGRAAEAPARPGAPAQPDACAEARPPPAAPAQSGLPAWLAQERAAGSAATPVPPPPTPWAPTETGASVSTWRPSDTQGPAPWGGFERLDTYIVALKRWSKRTWLPAEQGEKIWSRSKPGSERWTWKRMTSQSKPRVCVTADSDHEQEGEDTRGQDVYFEFEEDLVMDNEDAAAFYEAIADQELDEEQAIVVLAAVLDEKREEEGRLRKWAESRELKKAIARDRDFLDSKRAGGRQVPRPTAGKQRLSIARLEEKTRCANCGQEGHWRKECTNPYMPKSEVRGRGQKGTTGAEGSMYVAASGHGNGICALRTPESADRPYQETYPLEINGEEPGGMVDTAAGQALVGESQLRDREKGWSIPTRRTDGCSGAKGVGGRSKVVGEAMVPVTRAGVRCLILFRIVSEDAPLLLPVRWLENLGAIADLAMGALALRHD</sequence>
<gene>
    <name evidence="4" type="ORF">PCOR1329_LOCUS18778</name>
</gene>
<accession>A0ABN9RD37</accession>
<evidence type="ECO:0000313" key="5">
    <source>
        <dbReference type="Proteomes" id="UP001189429"/>
    </source>
</evidence>
<keyword evidence="1" id="KW-0862">Zinc</keyword>
<reference evidence="4" key="1">
    <citation type="submission" date="2023-10" db="EMBL/GenBank/DDBJ databases">
        <authorList>
            <person name="Chen Y."/>
            <person name="Shah S."/>
            <person name="Dougan E. K."/>
            <person name="Thang M."/>
            <person name="Chan C."/>
        </authorList>
    </citation>
    <scope>NUCLEOTIDE SEQUENCE [LARGE SCALE GENOMIC DNA]</scope>
</reference>
<dbReference type="SMART" id="SM00343">
    <property type="entry name" value="ZnF_C2HC"/>
    <property type="match status" value="1"/>
</dbReference>
<feature type="region of interest" description="Disordered" evidence="2">
    <location>
        <begin position="1"/>
        <end position="112"/>
    </location>
</feature>
<dbReference type="SUPFAM" id="SSF57756">
    <property type="entry name" value="Retrovirus zinc finger-like domains"/>
    <property type="match status" value="1"/>
</dbReference>
<name>A0ABN9RD37_9DINO</name>
<dbReference type="Proteomes" id="UP001189429">
    <property type="component" value="Unassembled WGS sequence"/>
</dbReference>
<dbReference type="InterPro" id="IPR036875">
    <property type="entry name" value="Znf_CCHC_sf"/>
</dbReference>
<dbReference type="InterPro" id="IPR001878">
    <property type="entry name" value="Znf_CCHC"/>
</dbReference>
<evidence type="ECO:0000313" key="4">
    <source>
        <dbReference type="EMBL" id="CAK0815508.1"/>
    </source>
</evidence>
<feature type="compositionally biased region" description="Polar residues" evidence="2">
    <location>
        <begin position="97"/>
        <end position="107"/>
    </location>
</feature>
<comment type="caution">
    <text evidence="4">The sequence shown here is derived from an EMBL/GenBank/DDBJ whole genome shotgun (WGS) entry which is preliminary data.</text>
</comment>
<feature type="non-terminal residue" evidence="4">
    <location>
        <position position="463"/>
    </location>
</feature>
<feature type="region of interest" description="Disordered" evidence="2">
    <location>
        <begin position="380"/>
        <end position="402"/>
    </location>
</feature>
<feature type="domain" description="CCHC-type" evidence="3">
    <location>
        <begin position="286"/>
        <end position="302"/>
    </location>
</feature>
<dbReference type="Pfam" id="PF00098">
    <property type="entry name" value="zf-CCHC"/>
    <property type="match status" value="1"/>
</dbReference>